<feature type="region of interest" description="Disordered" evidence="1">
    <location>
        <begin position="1"/>
        <end position="32"/>
    </location>
</feature>
<feature type="compositionally biased region" description="Basic and acidic residues" evidence="1">
    <location>
        <begin position="257"/>
        <end position="278"/>
    </location>
</feature>
<dbReference type="Proteomes" id="UP001432209">
    <property type="component" value="Chromosome"/>
</dbReference>
<feature type="region of interest" description="Disordered" evidence="1">
    <location>
        <begin position="68"/>
        <end position="284"/>
    </location>
</feature>
<feature type="compositionally biased region" description="Basic and acidic residues" evidence="1">
    <location>
        <begin position="182"/>
        <end position="250"/>
    </location>
</feature>
<sequence>MRGDDTRPETAGGGQARERSGPRHAAPRKSLLTKLQIPAGKAFALAAMPTAVFVGMGLTPRLALAEDAKDIPFAPGPCVTRSDEPPEESTSPSPSGKPSDEASGEPSEGPSGDATDKPEPPTGGDGGDDGPEPSPGETPPASDASKPAAPKEPAPEPSGSKSKDPLDPLGLGDALGDLLGVPDKDTDAGKDTDTDSDDGKESDKPADPESGKPESGKPADPKPGSSDKPDGDKADSTEDAIRDAADKAGADVEELDDAAKGLDARKDDDIPEGADGKPRFPCPEADPEALAAAELEPGIPSLPDDPWQLETTKLTLRGLDYHGIVDVKTGSGKIKKALKFTASEVDIKDLHQKVVYPGGRTAHVASTPDSTSTIRDGQVTMYTEKLTGNLFGLIPIEFSPDTPPPLNVPFAFFTDAQVVQAGQFGGTLTVPGLHNYITD</sequence>
<evidence type="ECO:0008006" key="4">
    <source>
        <dbReference type="Google" id="ProtNLM"/>
    </source>
</evidence>
<gene>
    <name evidence="2" type="ORF">OG442_12530</name>
</gene>
<reference evidence="2" key="1">
    <citation type="submission" date="2022-10" db="EMBL/GenBank/DDBJ databases">
        <title>The complete genomes of actinobacterial strains from the NBC collection.</title>
        <authorList>
            <person name="Joergensen T.S."/>
            <person name="Alvarez Arevalo M."/>
            <person name="Sterndorff E.B."/>
            <person name="Faurdal D."/>
            <person name="Vuksanovic O."/>
            <person name="Mourched A.-S."/>
            <person name="Charusanti P."/>
            <person name="Shaw S."/>
            <person name="Blin K."/>
            <person name="Weber T."/>
        </authorList>
    </citation>
    <scope>NUCLEOTIDE SEQUENCE</scope>
    <source>
        <strain evidence="2">NBC_01432</strain>
    </source>
</reference>
<evidence type="ECO:0000256" key="1">
    <source>
        <dbReference type="SAM" id="MobiDB-lite"/>
    </source>
</evidence>
<feature type="compositionally biased region" description="Low complexity" evidence="1">
    <location>
        <begin position="167"/>
        <end position="181"/>
    </location>
</feature>
<name>A0ABZ2A0P6_STRNV</name>
<evidence type="ECO:0000313" key="2">
    <source>
        <dbReference type="EMBL" id="WUX52285.1"/>
    </source>
</evidence>
<accession>A0ABZ2A0P6</accession>
<keyword evidence="3" id="KW-1185">Reference proteome</keyword>
<evidence type="ECO:0000313" key="3">
    <source>
        <dbReference type="Proteomes" id="UP001432209"/>
    </source>
</evidence>
<protein>
    <recommendedName>
        <fullName evidence="4">Hydrogenase expression protein HypF</fullName>
    </recommendedName>
</protein>
<feature type="compositionally biased region" description="Low complexity" evidence="1">
    <location>
        <begin position="139"/>
        <end position="148"/>
    </location>
</feature>
<dbReference type="RefSeq" id="WP_329075946.1">
    <property type="nucleotide sequence ID" value="NZ_CP109495.1"/>
</dbReference>
<proteinExistence type="predicted"/>
<feature type="compositionally biased region" description="Low complexity" evidence="1">
    <location>
        <begin position="88"/>
        <end position="97"/>
    </location>
</feature>
<organism evidence="2 3">
    <name type="scientific">Streptomyces niveus</name>
    <name type="common">Streptomyces spheroides</name>
    <dbReference type="NCBI Taxonomy" id="193462"/>
    <lineage>
        <taxon>Bacteria</taxon>
        <taxon>Bacillati</taxon>
        <taxon>Actinomycetota</taxon>
        <taxon>Actinomycetes</taxon>
        <taxon>Kitasatosporales</taxon>
        <taxon>Streptomycetaceae</taxon>
        <taxon>Streptomyces</taxon>
    </lineage>
</organism>
<dbReference type="EMBL" id="CP109495">
    <property type="protein sequence ID" value="WUX52285.1"/>
    <property type="molecule type" value="Genomic_DNA"/>
</dbReference>